<sequence length="129" mass="12597">MATFPTSMRRLILACGFTVAAAAAPAITLLAVPTSSSPAIACPSGEEEDLYTGTCVPHTVPNSPAPFSSIPGNPNLPAVNLPGGGGAIPCTGANSGECIGLAEEAQSEGPQAVPRSSVGSSPTVTGHIG</sequence>
<name>A0ABS6KHU2_9MYCO</name>
<feature type="signal peptide" evidence="2">
    <location>
        <begin position="1"/>
        <end position="41"/>
    </location>
</feature>
<feature type="compositionally biased region" description="Polar residues" evidence="1">
    <location>
        <begin position="117"/>
        <end position="129"/>
    </location>
</feature>
<proteinExistence type="predicted"/>
<keyword evidence="4" id="KW-1185">Reference proteome</keyword>
<accession>A0ABS6KHU2</accession>
<feature type="chain" id="PRO_5046465256" evidence="2">
    <location>
        <begin position="42"/>
        <end position="129"/>
    </location>
</feature>
<dbReference type="Proteomes" id="UP000812982">
    <property type="component" value="Unassembled WGS sequence"/>
</dbReference>
<evidence type="ECO:0000313" key="3">
    <source>
        <dbReference type="EMBL" id="MBU9763156.1"/>
    </source>
</evidence>
<dbReference type="RefSeq" id="WP_217155193.1">
    <property type="nucleotide sequence ID" value="NZ_VOMB01000006.1"/>
</dbReference>
<dbReference type="EMBL" id="VOMB01000006">
    <property type="protein sequence ID" value="MBU9763156.1"/>
    <property type="molecule type" value="Genomic_DNA"/>
</dbReference>
<keyword evidence="2" id="KW-0732">Signal</keyword>
<evidence type="ECO:0000313" key="4">
    <source>
        <dbReference type="Proteomes" id="UP000812982"/>
    </source>
</evidence>
<reference evidence="3 4" key="1">
    <citation type="journal article" date="2021" name="Sci. Rep.">
        <title>Phenotypic and genomic hallmarks of a novel, potentially pathogenic rapidly growing Mycobacterium species related to the Mycobacterium fortuitum complex.</title>
        <authorList>
            <person name="Gharbi R."/>
            <person name="Khanna V."/>
            <person name="Frigui W."/>
            <person name="Mhenni B."/>
            <person name="Brosch R."/>
            <person name="Mardassi H."/>
        </authorList>
    </citation>
    <scope>NUCLEOTIDE SEQUENCE [LARGE SCALE GENOMIC DNA]</scope>
    <source>
        <strain evidence="3 4">TNTM28</strain>
    </source>
</reference>
<evidence type="ECO:0000256" key="2">
    <source>
        <dbReference type="SAM" id="SignalP"/>
    </source>
</evidence>
<evidence type="ECO:0000256" key="1">
    <source>
        <dbReference type="SAM" id="MobiDB-lite"/>
    </source>
</evidence>
<comment type="caution">
    <text evidence="3">The sequence shown here is derived from an EMBL/GenBank/DDBJ whole genome shotgun (WGS) entry which is preliminary data.</text>
</comment>
<feature type="region of interest" description="Disordered" evidence="1">
    <location>
        <begin position="104"/>
        <end position="129"/>
    </location>
</feature>
<organism evidence="3 4">
    <name type="scientific">[Mycobacterium] fortunisiensis</name>
    <dbReference type="NCBI Taxonomy" id="2600579"/>
    <lineage>
        <taxon>Bacteria</taxon>
        <taxon>Bacillati</taxon>
        <taxon>Actinomycetota</taxon>
        <taxon>Actinomycetes</taxon>
        <taxon>Mycobacteriales</taxon>
        <taxon>Mycobacteriaceae</taxon>
        <taxon>Mycolicibacterium</taxon>
    </lineage>
</organism>
<gene>
    <name evidence="3" type="ORF">FR943_04760</name>
</gene>
<protein>
    <submittedName>
        <fullName evidence="3">Intersectin-EH binding protein Ibp1</fullName>
    </submittedName>
</protein>